<name>A0A430AQN1_9ENTE</name>
<dbReference type="RefSeq" id="WP_126796174.1">
    <property type="nucleotide sequence ID" value="NZ_CP060721.1"/>
</dbReference>
<keyword evidence="2" id="KW-1133">Transmembrane helix</keyword>
<organism evidence="3 4">
    <name type="scientific">Vagococcus carniphilus</name>
    <dbReference type="NCBI Taxonomy" id="218144"/>
    <lineage>
        <taxon>Bacteria</taxon>
        <taxon>Bacillati</taxon>
        <taxon>Bacillota</taxon>
        <taxon>Bacilli</taxon>
        <taxon>Lactobacillales</taxon>
        <taxon>Enterococcaceae</taxon>
        <taxon>Vagococcus</taxon>
    </lineage>
</organism>
<gene>
    <name evidence="3" type="ORF">CBF28_13695</name>
</gene>
<keyword evidence="2" id="KW-0812">Transmembrane</keyword>
<evidence type="ECO:0000256" key="1">
    <source>
        <dbReference type="SAM" id="MobiDB-lite"/>
    </source>
</evidence>
<evidence type="ECO:0000313" key="4">
    <source>
        <dbReference type="Proteomes" id="UP000288028"/>
    </source>
</evidence>
<dbReference type="AlphaFoldDB" id="A0A430AQN1"/>
<keyword evidence="2" id="KW-0472">Membrane</keyword>
<feature type="region of interest" description="Disordered" evidence="1">
    <location>
        <begin position="208"/>
        <end position="234"/>
    </location>
</feature>
<protein>
    <submittedName>
        <fullName evidence="3">Uncharacterized protein</fullName>
    </submittedName>
</protein>
<sequence>MQTYDSHKSVKRAYQRNTLLVVLFFVFLLSSNFIFRNNSKIKPMEPGTQFNQAGTTVTYIYSEYSSLSDEFVFAFSLPLSEVNALYEYQVIAKADKITNEDLPFDMKKIGQDKYVVFLKELPRKWKKLSVQVTAKDGEHDILEGDGAFIFERRAVKETDKKLAKDVEHYSQFFVDTRVKTIEKTIKETEKEIQELKSNNDKIRAVNKQLKDSESQETGEELEAIKTKQQDNESQIKMNDDAIKELEIKIKDNEEKIEALKK</sequence>
<evidence type="ECO:0000256" key="2">
    <source>
        <dbReference type="SAM" id="Phobius"/>
    </source>
</evidence>
<feature type="transmembrane region" description="Helical" evidence="2">
    <location>
        <begin position="18"/>
        <end position="35"/>
    </location>
</feature>
<dbReference type="Proteomes" id="UP000288028">
    <property type="component" value="Unassembled WGS sequence"/>
</dbReference>
<keyword evidence="4" id="KW-1185">Reference proteome</keyword>
<dbReference type="GeneID" id="95582123"/>
<comment type="caution">
    <text evidence="3">The sequence shown here is derived from an EMBL/GenBank/DDBJ whole genome shotgun (WGS) entry which is preliminary data.</text>
</comment>
<accession>A0A430AQN1</accession>
<evidence type="ECO:0000313" key="3">
    <source>
        <dbReference type="EMBL" id="RSU10366.1"/>
    </source>
</evidence>
<dbReference type="EMBL" id="NGKB01000018">
    <property type="protein sequence ID" value="RSU10366.1"/>
    <property type="molecule type" value="Genomic_DNA"/>
</dbReference>
<proteinExistence type="predicted"/>
<reference evidence="3 4" key="1">
    <citation type="submission" date="2017-05" db="EMBL/GenBank/DDBJ databases">
        <title>Vagococcus spp. assemblies.</title>
        <authorList>
            <person name="Gulvik C.A."/>
        </authorList>
    </citation>
    <scope>NUCLEOTIDE SEQUENCE [LARGE SCALE GENOMIC DNA]</scope>
    <source>
        <strain evidence="3 4">SS1714</strain>
    </source>
</reference>